<reference evidence="2 3" key="1">
    <citation type="journal article" date="2019" name="Nat. Ecol. Evol.">
        <title>Megaphylogeny resolves global patterns of mushroom evolution.</title>
        <authorList>
            <person name="Varga T."/>
            <person name="Krizsan K."/>
            <person name="Foldi C."/>
            <person name="Dima B."/>
            <person name="Sanchez-Garcia M."/>
            <person name="Sanchez-Ramirez S."/>
            <person name="Szollosi G.J."/>
            <person name="Szarkandi J.G."/>
            <person name="Papp V."/>
            <person name="Albert L."/>
            <person name="Andreopoulos W."/>
            <person name="Angelini C."/>
            <person name="Antonin V."/>
            <person name="Barry K.W."/>
            <person name="Bougher N.L."/>
            <person name="Buchanan P."/>
            <person name="Buyck B."/>
            <person name="Bense V."/>
            <person name="Catcheside P."/>
            <person name="Chovatia M."/>
            <person name="Cooper J."/>
            <person name="Damon W."/>
            <person name="Desjardin D."/>
            <person name="Finy P."/>
            <person name="Geml J."/>
            <person name="Haridas S."/>
            <person name="Hughes K."/>
            <person name="Justo A."/>
            <person name="Karasinski D."/>
            <person name="Kautmanova I."/>
            <person name="Kiss B."/>
            <person name="Kocsube S."/>
            <person name="Kotiranta H."/>
            <person name="LaButti K.M."/>
            <person name="Lechner B.E."/>
            <person name="Liimatainen K."/>
            <person name="Lipzen A."/>
            <person name="Lukacs Z."/>
            <person name="Mihaltcheva S."/>
            <person name="Morgado L.N."/>
            <person name="Niskanen T."/>
            <person name="Noordeloos M.E."/>
            <person name="Ohm R.A."/>
            <person name="Ortiz-Santana B."/>
            <person name="Ovrebo C."/>
            <person name="Racz N."/>
            <person name="Riley R."/>
            <person name="Savchenko A."/>
            <person name="Shiryaev A."/>
            <person name="Soop K."/>
            <person name="Spirin V."/>
            <person name="Szebenyi C."/>
            <person name="Tomsovsky M."/>
            <person name="Tulloss R.E."/>
            <person name="Uehling J."/>
            <person name="Grigoriev I.V."/>
            <person name="Vagvolgyi C."/>
            <person name="Papp T."/>
            <person name="Martin F.M."/>
            <person name="Miettinen O."/>
            <person name="Hibbett D.S."/>
            <person name="Nagy L.G."/>
        </authorList>
    </citation>
    <scope>NUCLEOTIDE SEQUENCE [LARGE SCALE GENOMIC DNA]</scope>
    <source>
        <strain evidence="2 3">HHB13444</strain>
    </source>
</reference>
<evidence type="ECO:0000313" key="2">
    <source>
        <dbReference type="EMBL" id="TFK84668.1"/>
    </source>
</evidence>
<name>A0A5C3P7W4_9APHY</name>
<feature type="region of interest" description="Disordered" evidence="1">
    <location>
        <begin position="154"/>
        <end position="175"/>
    </location>
</feature>
<proteinExistence type="predicted"/>
<dbReference type="Proteomes" id="UP000308197">
    <property type="component" value="Unassembled WGS sequence"/>
</dbReference>
<dbReference type="InParanoid" id="A0A5C3P7W4"/>
<sequence>MRRQPQPPCSSSNGPCPEGCRAISHPGYRKGSPGQCCIAIPPTELFCGTEDLTRTAAGARAGVGRLIGLDVGKSPVRERSRARYNHCMMHSQHPARGATWRPGRYAIYKHLYVRDPLGIHRDRVSAASGAHGVHACRYCGATFISYRTIGERKTQGVLGESSKPRPPKWGTQRTM</sequence>
<protein>
    <submittedName>
        <fullName evidence="2">Uncharacterized protein</fullName>
    </submittedName>
</protein>
<dbReference type="AlphaFoldDB" id="A0A5C3P7W4"/>
<evidence type="ECO:0000256" key="1">
    <source>
        <dbReference type="SAM" id="MobiDB-lite"/>
    </source>
</evidence>
<keyword evidence="3" id="KW-1185">Reference proteome</keyword>
<evidence type="ECO:0000313" key="3">
    <source>
        <dbReference type="Proteomes" id="UP000308197"/>
    </source>
</evidence>
<accession>A0A5C3P7W4</accession>
<dbReference type="EMBL" id="ML211301">
    <property type="protein sequence ID" value="TFK84668.1"/>
    <property type="molecule type" value="Genomic_DNA"/>
</dbReference>
<gene>
    <name evidence="2" type="ORF">K466DRAFT_216783</name>
</gene>
<organism evidence="2 3">
    <name type="scientific">Polyporus arcularius HHB13444</name>
    <dbReference type="NCBI Taxonomy" id="1314778"/>
    <lineage>
        <taxon>Eukaryota</taxon>
        <taxon>Fungi</taxon>
        <taxon>Dikarya</taxon>
        <taxon>Basidiomycota</taxon>
        <taxon>Agaricomycotina</taxon>
        <taxon>Agaricomycetes</taxon>
        <taxon>Polyporales</taxon>
        <taxon>Polyporaceae</taxon>
        <taxon>Polyporus</taxon>
    </lineage>
</organism>